<dbReference type="Gene3D" id="3.90.550.10">
    <property type="entry name" value="Spore Coat Polysaccharide Biosynthesis Protein SpsA, Chain A"/>
    <property type="match status" value="1"/>
</dbReference>
<protein>
    <recommendedName>
        <fullName evidence="8">Glycosyltransferase</fullName>
    </recommendedName>
</protein>
<dbReference type="InterPro" id="IPR008630">
    <property type="entry name" value="Glyco_trans_34"/>
</dbReference>
<keyword evidence="5" id="KW-0732">Signal</keyword>
<reference evidence="6 7" key="1">
    <citation type="submission" date="2024-09" db="EMBL/GenBank/DDBJ databases">
        <title>Chromosome-scale assembly of Riccia sorocarpa.</title>
        <authorList>
            <person name="Paukszto L."/>
        </authorList>
    </citation>
    <scope>NUCLEOTIDE SEQUENCE [LARGE SCALE GENOMIC DNA]</scope>
    <source>
        <strain evidence="6">LP-2024</strain>
        <tissue evidence="6">Aerial parts of the thallus</tissue>
    </source>
</reference>
<evidence type="ECO:0000313" key="6">
    <source>
        <dbReference type="EMBL" id="KAL3694039.1"/>
    </source>
</evidence>
<evidence type="ECO:0000256" key="4">
    <source>
        <dbReference type="ARBA" id="ARBA00022679"/>
    </source>
</evidence>
<dbReference type="AlphaFoldDB" id="A0ABD3HXI2"/>
<feature type="chain" id="PRO_5044751314" description="Glycosyltransferase" evidence="5">
    <location>
        <begin position="24"/>
        <end position="365"/>
    </location>
</feature>
<comment type="similarity">
    <text evidence="2">Belongs to the glycosyltransferase 34 family.</text>
</comment>
<keyword evidence="7" id="KW-1185">Reference proteome</keyword>
<evidence type="ECO:0000313" key="7">
    <source>
        <dbReference type="Proteomes" id="UP001633002"/>
    </source>
</evidence>
<comment type="caution">
    <text evidence="6">The sequence shown here is derived from an EMBL/GenBank/DDBJ whole genome shotgun (WGS) entry which is preliminary data.</text>
</comment>
<evidence type="ECO:0000256" key="3">
    <source>
        <dbReference type="ARBA" id="ARBA00022676"/>
    </source>
</evidence>
<evidence type="ECO:0008006" key="8">
    <source>
        <dbReference type="Google" id="ProtNLM"/>
    </source>
</evidence>
<dbReference type="PANTHER" id="PTHR31311:SF44">
    <property type="entry name" value="GLYCOSYLTRANSFERASE 2-RELATED"/>
    <property type="match status" value="1"/>
</dbReference>
<dbReference type="EMBL" id="JBJQOH010000003">
    <property type="protein sequence ID" value="KAL3694039.1"/>
    <property type="molecule type" value="Genomic_DNA"/>
</dbReference>
<keyword evidence="4" id="KW-0808">Transferase</keyword>
<dbReference type="InterPro" id="IPR029044">
    <property type="entry name" value="Nucleotide-diphossugar_trans"/>
</dbReference>
<sequence length="365" mass="42501">MKKFQFLLVAPTCTLLFHLVVLAATSDDLNSEHSADNYMENPNSTEDSEPALAHRVTFRFRPVIGNWDQQRAEWLEKYPHKRLTAQGRPRTILVTSSPPHQCEHPTGDIFQLRSIKNKIDYGRLHMVDVYYNMVVMEMDGFWVKLPIIRRLMLQHPEAEWIWWMDSDAVFIDMDFQIPFENYQGINMIIPGWDDAVYDRREWIGLNAGIFLIRNCQWSLDFLDLWGALGEDYGDHKTIMGEFVSKELTGRSGFEIDDQAGLIWLLISRPELRPQVFLESSYLLHSYWVGVAPRLEEMLAEFQSGGERWPFITHFVGCKLCSGKYNSTSLEMCEDESTRAFNFADDQVLKPYGYRHTSLPQPELVD</sequence>
<comment type="subcellular location">
    <subcellularLocation>
        <location evidence="1">Golgi apparatus membrane</location>
        <topology evidence="1">Single-pass type II membrane protein</topology>
    </subcellularLocation>
</comment>
<feature type="signal peptide" evidence="5">
    <location>
        <begin position="1"/>
        <end position="23"/>
    </location>
</feature>
<evidence type="ECO:0000256" key="5">
    <source>
        <dbReference type="SAM" id="SignalP"/>
    </source>
</evidence>
<name>A0ABD3HXI2_9MARC</name>
<dbReference type="GO" id="GO:0016757">
    <property type="term" value="F:glycosyltransferase activity"/>
    <property type="evidence" value="ECO:0007669"/>
    <property type="project" value="UniProtKB-KW"/>
</dbReference>
<keyword evidence="3" id="KW-0328">Glycosyltransferase</keyword>
<dbReference type="PANTHER" id="PTHR31311">
    <property type="entry name" value="XYLOGLUCAN 6-XYLOSYLTRANSFERASE 5-RELATED-RELATED"/>
    <property type="match status" value="1"/>
</dbReference>
<evidence type="ECO:0000256" key="1">
    <source>
        <dbReference type="ARBA" id="ARBA00004323"/>
    </source>
</evidence>
<dbReference type="GO" id="GO:0000139">
    <property type="term" value="C:Golgi membrane"/>
    <property type="evidence" value="ECO:0007669"/>
    <property type="project" value="UniProtKB-SubCell"/>
</dbReference>
<dbReference type="Pfam" id="PF05637">
    <property type="entry name" value="Glyco_transf_34"/>
    <property type="match status" value="1"/>
</dbReference>
<evidence type="ECO:0000256" key="2">
    <source>
        <dbReference type="ARBA" id="ARBA00005664"/>
    </source>
</evidence>
<proteinExistence type="inferred from homology"/>
<dbReference type="Proteomes" id="UP001633002">
    <property type="component" value="Unassembled WGS sequence"/>
</dbReference>
<gene>
    <name evidence="6" type="ORF">R1sor_007690</name>
</gene>
<organism evidence="6 7">
    <name type="scientific">Riccia sorocarpa</name>
    <dbReference type="NCBI Taxonomy" id="122646"/>
    <lineage>
        <taxon>Eukaryota</taxon>
        <taxon>Viridiplantae</taxon>
        <taxon>Streptophyta</taxon>
        <taxon>Embryophyta</taxon>
        <taxon>Marchantiophyta</taxon>
        <taxon>Marchantiopsida</taxon>
        <taxon>Marchantiidae</taxon>
        <taxon>Marchantiales</taxon>
        <taxon>Ricciaceae</taxon>
        <taxon>Riccia</taxon>
    </lineage>
</organism>
<accession>A0ABD3HXI2</accession>